<dbReference type="EMBL" id="BARS01048031">
    <property type="protein sequence ID" value="GAG32116.1"/>
    <property type="molecule type" value="Genomic_DNA"/>
</dbReference>
<gene>
    <name evidence="1" type="ORF">S01H1_72066</name>
</gene>
<feature type="non-terminal residue" evidence="1">
    <location>
        <position position="93"/>
    </location>
</feature>
<evidence type="ECO:0000313" key="1">
    <source>
        <dbReference type="EMBL" id="GAG32116.1"/>
    </source>
</evidence>
<sequence length="93" mass="10855">MPTKEKTYHRIIFTPEVIQEAVEELRATLSGKSEMTSQILTIGISPQETWRHDTEEEFFADYRKGFNHVSFEQIYRTKDKGGSIEIWSISNKS</sequence>
<comment type="caution">
    <text evidence="1">The sequence shown here is derived from an EMBL/GenBank/DDBJ whole genome shotgun (WGS) entry which is preliminary data.</text>
</comment>
<proteinExistence type="predicted"/>
<reference evidence="1" key="1">
    <citation type="journal article" date="2014" name="Front. Microbiol.">
        <title>High frequency of phylogenetically diverse reductive dehalogenase-homologous genes in deep subseafloor sedimentary metagenomes.</title>
        <authorList>
            <person name="Kawai M."/>
            <person name="Futagami T."/>
            <person name="Toyoda A."/>
            <person name="Takaki Y."/>
            <person name="Nishi S."/>
            <person name="Hori S."/>
            <person name="Arai W."/>
            <person name="Tsubouchi T."/>
            <person name="Morono Y."/>
            <person name="Uchiyama I."/>
            <person name="Ito T."/>
            <person name="Fujiyama A."/>
            <person name="Inagaki F."/>
            <person name="Takami H."/>
        </authorList>
    </citation>
    <scope>NUCLEOTIDE SEQUENCE</scope>
    <source>
        <strain evidence="1">Expedition CK06-06</strain>
    </source>
</reference>
<protein>
    <submittedName>
        <fullName evidence="1">Uncharacterized protein</fullName>
    </submittedName>
</protein>
<accession>X0Y5I7</accession>
<name>X0Y5I7_9ZZZZ</name>
<dbReference type="AlphaFoldDB" id="X0Y5I7"/>
<organism evidence="1">
    <name type="scientific">marine sediment metagenome</name>
    <dbReference type="NCBI Taxonomy" id="412755"/>
    <lineage>
        <taxon>unclassified sequences</taxon>
        <taxon>metagenomes</taxon>
        <taxon>ecological metagenomes</taxon>
    </lineage>
</organism>